<organism evidence="1 2">
    <name type="scientific">Furfurilactobacillus curtus</name>
    <dbReference type="NCBI Taxonomy" id="1746200"/>
    <lineage>
        <taxon>Bacteria</taxon>
        <taxon>Bacillati</taxon>
        <taxon>Bacillota</taxon>
        <taxon>Bacilli</taxon>
        <taxon>Lactobacillales</taxon>
        <taxon>Lactobacillaceae</taxon>
        <taxon>Furfurilactobacillus</taxon>
    </lineage>
</organism>
<proteinExistence type="predicted"/>
<sequence length="77" mass="8881">MITNAATFIHDLHQILRGAATQADTDITKTVKTVSHKLRHTQSSHYVVSRWRSNDACDHEFTFQCNSDRTYTYLSHT</sequence>
<gene>
    <name evidence="1" type="ORF">JCM31185_13040</name>
</gene>
<keyword evidence="2" id="KW-1185">Reference proteome</keyword>
<dbReference type="Proteomes" id="UP001628078">
    <property type="component" value="Unassembled WGS sequence"/>
</dbReference>
<dbReference type="EMBL" id="BQXO01000003">
    <property type="protein sequence ID" value="GKT06016.1"/>
    <property type="molecule type" value="Genomic_DNA"/>
</dbReference>
<reference evidence="1 2" key="1">
    <citation type="submission" date="2022-03" db="EMBL/GenBank/DDBJ databases">
        <title>Draft genome sequence of Furfurilactobacillus curtus JCM 31185.</title>
        <authorList>
            <person name="Suzuki S."/>
            <person name="Endo A."/>
            <person name="Kajikawa A."/>
        </authorList>
    </citation>
    <scope>NUCLEOTIDE SEQUENCE [LARGE SCALE GENOMIC DNA]</scope>
    <source>
        <strain evidence="1 2">JCM 31185</strain>
    </source>
</reference>
<evidence type="ECO:0000313" key="2">
    <source>
        <dbReference type="Proteomes" id="UP001628078"/>
    </source>
</evidence>
<protein>
    <submittedName>
        <fullName evidence="1">Uncharacterized protein</fullName>
    </submittedName>
</protein>
<evidence type="ECO:0000313" key="1">
    <source>
        <dbReference type="EMBL" id="GKT06016.1"/>
    </source>
</evidence>
<name>A0ABQ5JNF9_9LACO</name>
<accession>A0ABQ5JNF9</accession>
<comment type="caution">
    <text evidence="1">The sequence shown here is derived from an EMBL/GenBank/DDBJ whole genome shotgun (WGS) entry which is preliminary data.</text>
</comment>